<reference evidence="1 2" key="2">
    <citation type="journal article" date="2013" name="Plant Cell Physiol.">
        <title>Rice Annotation Project Database (RAP-DB): an integrative and interactive database for rice genomics.</title>
        <authorList>
            <person name="Sakai H."/>
            <person name="Lee S.S."/>
            <person name="Tanaka T."/>
            <person name="Numa H."/>
            <person name="Kim J."/>
            <person name="Kawahara Y."/>
            <person name="Wakimoto H."/>
            <person name="Yang C.C."/>
            <person name="Iwamoto M."/>
            <person name="Abe T."/>
            <person name="Yamada Y."/>
            <person name="Muto A."/>
            <person name="Inokuchi H."/>
            <person name="Ikemura T."/>
            <person name="Matsumoto T."/>
            <person name="Sasaki T."/>
            <person name="Itoh T."/>
        </authorList>
    </citation>
    <scope>NUCLEOTIDE SEQUENCE [LARGE SCALE GENOMIC DNA]</scope>
    <source>
        <strain evidence="2">cv. Nipponbare</strain>
    </source>
</reference>
<proteinExistence type="predicted"/>
<protein>
    <submittedName>
        <fullName evidence="1">Os10g0481475 protein</fullName>
    </submittedName>
</protein>
<dbReference type="EMBL" id="AP014966">
    <property type="protein sequence ID" value="BAT11344.1"/>
    <property type="molecule type" value="Genomic_DNA"/>
</dbReference>
<keyword evidence="2" id="KW-1185">Reference proteome</keyword>
<dbReference type="AlphaFoldDB" id="A0A0P0XW35"/>
<name>A0A0P0XW35_ORYSJ</name>
<sequence>METGVTIVIRKMTLTGGADELWGLGVSECGWGRVGMAVWGVVAGSDLERSAGESAGGLEVGQWPRRGIEVLVVMPHPEEEVDGGSMFLPWKIAVGIVRTLWEVVVDPTAEVTMDEARGAGACE</sequence>
<reference evidence="1 2" key="3">
    <citation type="journal article" date="2013" name="Rice">
        <title>Improvement of the Oryza sativa Nipponbare reference genome using next generation sequence and optical map data.</title>
        <authorList>
            <person name="Kawahara Y."/>
            <person name="de la Bastide M."/>
            <person name="Hamilton J.P."/>
            <person name="Kanamori H."/>
            <person name="McCombie W.R."/>
            <person name="Ouyang S."/>
            <person name="Schwartz D.C."/>
            <person name="Tanaka T."/>
            <person name="Wu J."/>
            <person name="Zhou S."/>
            <person name="Childs K.L."/>
            <person name="Davidson R.M."/>
            <person name="Lin H."/>
            <person name="Quesada-Ocampo L."/>
            <person name="Vaillancourt B."/>
            <person name="Sakai H."/>
            <person name="Lee S.S."/>
            <person name="Kim J."/>
            <person name="Numa H."/>
            <person name="Itoh T."/>
            <person name="Buell C.R."/>
            <person name="Matsumoto T."/>
        </authorList>
    </citation>
    <scope>NUCLEOTIDE SEQUENCE [LARGE SCALE GENOMIC DNA]</scope>
    <source>
        <strain evidence="2">cv. Nipponbare</strain>
    </source>
</reference>
<dbReference type="Proteomes" id="UP000059680">
    <property type="component" value="Chromosome 10"/>
</dbReference>
<reference evidence="2" key="1">
    <citation type="journal article" date="2005" name="Nature">
        <title>The map-based sequence of the rice genome.</title>
        <authorList>
            <consortium name="International rice genome sequencing project (IRGSP)"/>
            <person name="Matsumoto T."/>
            <person name="Wu J."/>
            <person name="Kanamori H."/>
            <person name="Katayose Y."/>
            <person name="Fujisawa M."/>
            <person name="Namiki N."/>
            <person name="Mizuno H."/>
            <person name="Yamamoto K."/>
            <person name="Antonio B.A."/>
            <person name="Baba T."/>
            <person name="Sakata K."/>
            <person name="Nagamura Y."/>
            <person name="Aoki H."/>
            <person name="Arikawa K."/>
            <person name="Arita K."/>
            <person name="Bito T."/>
            <person name="Chiden Y."/>
            <person name="Fujitsuka N."/>
            <person name="Fukunaka R."/>
            <person name="Hamada M."/>
            <person name="Harada C."/>
            <person name="Hayashi A."/>
            <person name="Hijishita S."/>
            <person name="Honda M."/>
            <person name="Hosokawa S."/>
            <person name="Ichikawa Y."/>
            <person name="Idonuma A."/>
            <person name="Iijima M."/>
            <person name="Ikeda M."/>
            <person name="Ikeno M."/>
            <person name="Ito K."/>
            <person name="Ito S."/>
            <person name="Ito T."/>
            <person name="Ito Y."/>
            <person name="Ito Y."/>
            <person name="Iwabuchi A."/>
            <person name="Kamiya K."/>
            <person name="Karasawa W."/>
            <person name="Kurita K."/>
            <person name="Katagiri S."/>
            <person name="Kikuta A."/>
            <person name="Kobayashi H."/>
            <person name="Kobayashi N."/>
            <person name="Machita K."/>
            <person name="Maehara T."/>
            <person name="Masukawa M."/>
            <person name="Mizubayashi T."/>
            <person name="Mukai Y."/>
            <person name="Nagasaki H."/>
            <person name="Nagata Y."/>
            <person name="Naito S."/>
            <person name="Nakashima M."/>
            <person name="Nakama Y."/>
            <person name="Nakamichi Y."/>
            <person name="Nakamura M."/>
            <person name="Meguro A."/>
            <person name="Negishi M."/>
            <person name="Ohta I."/>
            <person name="Ohta T."/>
            <person name="Okamoto M."/>
            <person name="Ono N."/>
            <person name="Saji S."/>
            <person name="Sakaguchi M."/>
            <person name="Sakai K."/>
            <person name="Shibata M."/>
            <person name="Shimokawa T."/>
            <person name="Song J."/>
            <person name="Takazaki Y."/>
            <person name="Terasawa K."/>
            <person name="Tsugane M."/>
            <person name="Tsuji K."/>
            <person name="Ueda S."/>
            <person name="Waki K."/>
            <person name="Yamagata H."/>
            <person name="Yamamoto M."/>
            <person name="Yamamoto S."/>
            <person name="Yamane H."/>
            <person name="Yoshiki S."/>
            <person name="Yoshihara R."/>
            <person name="Yukawa K."/>
            <person name="Zhong H."/>
            <person name="Yano M."/>
            <person name="Yuan Q."/>
            <person name="Ouyang S."/>
            <person name="Liu J."/>
            <person name="Jones K.M."/>
            <person name="Gansberger K."/>
            <person name="Moffat K."/>
            <person name="Hill J."/>
            <person name="Bera J."/>
            <person name="Fadrosh D."/>
            <person name="Jin S."/>
            <person name="Johri S."/>
            <person name="Kim M."/>
            <person name="Overton L."/>
            <person name="Reardon M."/>
            <person name="Tsitrin T."/>
            <person name="Vuong H."/>
            <person name="Weaver B."/>
            <person name="Ciecko A."/>
            <person name="Tallon L."/>
            <person name="Jackson J."/>
            <person name="Pai G."/>
            <person name="Aken S.V."/>
            <person name="Utterback T."/>
            <person name="Reidmuller S."/>
            <person name="Feldblyum T."/>
            <person name="Hsiao J."/>
            <person name="Zismann V."/>
            <person name="Iobst S."/>
            <person name="de Vazeille A.R."/>
            <person name="Buell C.R."/>
            <person name="Ying K."/>
            <person name="Li Y."/>
            <person name="Lu T."/>
            <person name="Huang Y."/>
            <person name="Zhao Q."/>
            <person name="Feng Q."/>
            <person name="Zhang L."/>
            <person name="Zhu J."/>
            <person name="Weng Q."/>
            <person name="Mu J."/>
            <person name="Lu Y."/>
            <person name="Fan D."/>
            <person name="Liu Y."/>
            <person name="Guan J."/>
            <person name="Zhang Y."/>
            <person name="Yu S."/>
            <person name="Liu X."/>
            <person name="Zhang Y."/>
            <person name="Hong G."/>
            <person name="Han B."/>
            <person name="Choisne N."/>
            <person name="Demange N."/>
            <person name="Orjeda G."/>
            <person name="Samain S."/>
            <person name="Cattolico L."/>
            <person name="Pelletier E."/>
            <person name="Couloux A."/>
            <person name="Segurens B."/>
            <person name="Wincker P."/>
            <person name="D'Hont A."/>
            <person name="Scarpelli C."/>
            <person name="Weissenbach J."/>
            <person name="Salanoubat M."/>
            <person name="Quetier F."/>
            <person name="Yu Y."/>
            <person name="Kim H.R."/>
            <person name="Rambo T."/>
            <person name="Currie J."/>
            <person name="Collura K."/>
            <person name="Luo M."/>
            <person name="Yang T."/>
            <person name="Ammiraju J.S.S."/>
            <person name="Engler F."/>
            <person name="Soderlund C."/>
            <person name="Wing R.A."/>
            <person name="Palmer L.E."/>
            <person name="de la Bastide M."/>
            <person name="Spiegel L."/>
            <person name="Nascimento L."/>
            <person name="Zutavern T."/>
            <person name="O'Shaughnessy A."/>
            <person name="Dike S."/>
            <person name="Dedhia N."/>
            <person name="Preston R."/>
            <person name="Balija V."/>
            <person name="McCombie W.R."/>
            <person name="Chow T."/>
            <person name="Chen H."/>
            <person name="Chung M."/>
            <person name="Chen C."/>
            <person name="Shaw J."/>
            <person name="Wu H."/>
            <person name="Hsiao K."/>
            <person name="Chao Y."/>
            <person name="Chu M."/>
            <person name="Cheng C."/>
            <person name="Hour A."/>
            <person name="Lee P."/>
            <person name="Lin S."/>
            <person name="Lin Y."/>
            <person name="Liou J."/>
            <person name="Liu S."/>
            <person name="Hsing Y."/>
            <person name="Raghuvanshi S."/>
            <person name="Mohanty A."/>
            <person name="Bharti A.K."/>
            <person name="Gaur A."/>
            <person name="Gupta V."/>
            <person name="Kumar D."/>
            <person name="Ravi V."/>
            <person name="Vij S."/>
            <person name="Kapur A."/>
            <person name="Khurana P."/>
            <person name="Khurana P."/>
            <person name="Khurana J.P."/>
            <person name="Tyagi A.K."/>
            <person name="Gaikwad K."/>
            <person name="Singh A."/>
            <person name="Dalal V."/>
            <person name="Srivastava S."/>
            <person name="Dixit A."/>
            <person name="Pal A.K."/>
            <person name="Ghazi I.A."/>
            <person name="Yadav M."/>
            <person name="Pandit A."/>
            <person name="Bhargava A."/>
            <person name="Sureshbabu K."/>
            <person name="Batra K."/>
            <person name="Sharma T.R."/>
            <person name="Mohapatra T."/>
            <person name="Singh N.K."/>
            <person name="Messing J."/>
            <person name="Nelson A.B."/>
            <person name="Fuks G."/>
            <person name="Kavchok S."/>
            <person name="Keizer G."/>
            <person name="Linton E."/>
            <person name="Llaca V."/>
            <person name="Song R."/>
            <person name="Tanyolac B."/>
            <person name="Young S."/>
            <person name="Ho-Il K."/>
            <person name="Hahn J.H."/>
            <person name="Sangsakoo G."/>
            <person name="Vanavichit A."/>
            <person name="de Mattos Luiz.A.T."/>
            <person name="Zimmer P.D."/>
            <person name="Malone G."/>
            <person name="Dellagostin O."/>
            <person name="de Oliveira A.C."/>
            <person name="Bevan M."/>
            <person name="Bancroft I."/>
            <person name="Minx P."/>
            <person name="Cordum H."/>
            <person name="Wilson R."/>
            <person name="Cheng Z."/>
            <person name="Jin W."/>
            <person name="Jiang J."/>
            <person name="Leong S.A."/>
            <person name="Iwama H."/>
            <person name="Gojobori T."/>
            <person name="Itoh T."/>
            <person name="Niimura Y."/>
            <person name="Fujii Y."/>
            <person name="Habara T."/>
            <person name="Sakai H."/>
            <person name="Sato Y."/>
            <person name="Wilson G."/>
            <person name="Kumar K."/>
            <person name="McCouch S."/>
            <person name="Juretic N."/>
            <person name="Hoen D."/>
            <person name="Wright S."/>
            <person name="Bruskiewich R."/>
            <person name="Bureau T."/>
            <person name="Miyao A."/>
            <person name="Hirochika H."/>
            <person name="Nishikawa T."/>
            <person name="Kadowaki K."/>
            <person name="Sugiura M."/>
            <person name="Burr B."/>
            <person name="Sasaki T."/>
        </authorList>
    </citation>
    <scope>NUCLEOTIDE SEQUENCE [LARGE SCALE GENOMIC DNA]</scope>
    <source>
        <strain evidence="2">cv. Nipponbare</strain>
    </source>
</reference>
<accession>A0A0P0XW35</accession>
<evidence type="ECO:0000313" key="2">
    <source>
        <dbReference type="Proteomes" id="UP000059680"/>
    </source>
</evidence>
<gene>
    <name evidence="1" type="ordered locus">Os10g0481475</name>
    <name evidence="1" type="ORF">OSNPB_100481475</name>
</gene>
<dbReference type="PaxDb" id="39947-A0A0P0XW35"/>
<dbReference type="InParanoid" id="A0A0P0XW35"/>
<organism evidence="1 2">
    <name type="scientific">Oryza sativa subsp. japonica</name>
    <name type="common">Rice</name>
    <dbReference type="NCBI Taxonomy" id="39947"/>
    <lineage>
        <taxon>Eukaryota</taxon>
        <taxon>Viridiplantae</taxon>
        <taxon>Streptophyta</taxon>
        <taxon>Embryophyta</taxon>
        <taxon>Tracheophyta</taxon>
        <taxon>Spermatophyta</taxon>
        <taxon>Magnoliopsida</taxon>
        <taxon>Liliopsida</taxon>
        <taxon>Poales</taxon>
        <taxon>Poaceae</taxon>
        <taxon>BOP clade</taxon>
        <taxon>Oryzoideae</taxon>
        <taxon>Oryzeae</taxon>
        <taxon>Oryzinae</taxon>
        <taxon>Oryza</taxon>
        <taxon>Oryza sativa</taxon>
    </lineage>
</organism>
<evidence type="ECO:0000313" key="1">
    <source>
        <dbReference type="EMBL" id="BAT11344.1"/>
    </source>
</evidence>